<dbReference type="EMBL" id="JBIRGH010000020">
    <property type="protein sequence ID" value="MFH8588059.1"/>
    <property type="molecule type" value="Genomic_DNA"/>
</dbReference>
<evidence type="ECO:0000256" key="1">
    <source>
        <dbReference type="ARBA" id="ARBA00006068"/>
    </source>
</evidence>
<dbReference type="Gene3D" id="3.40.630.190">
    <property type="entry name" value="LCP protein"/>
    <property type="match status" value="1"/>
</dbReference>
<feature type="region of interest" description="Disordered" evidence="2">
    <location>
        <begin position="1"/>
        <end position="220"/>
    </location>
</feature>
<evidence type="ECO:0000256" key="3">
    <source>
        <dbReference type="SAM" id="Phobius"/>
    </source>
</evidence>
<sequence>MSDRQDPYGPHDPYAHDPYAPRQQGQPNHTYDAYGQPVYHDTSQQPYEQQHHGQYDQYGRPVAAAPYDPYGGSTGADPQQYQGQQPYQGHQEYGYDAYGGGQAQQPGYPQQYDPYAQPQQQQPYQQQQQQQEWIPQQASQPSYEQIPYDGQLYQEPVPQRYEEHRPPAQRGPSDGAETTGTPSGSAAPQAASVPPASPSSSTSPSSPAASAPAASSAPDYRTEQFSFIEEPDEDSEDVIDWLKFSESRTERREEAKRRGRSRIVVLSVVLALLVVGGVGYLWWAGMLPGLSGADSGPAAAGAGQKRDVLVVHLRDTKTGNSSTALLVDNETTHKGTTVLLPNSLIVSKDDGTTTTLGKSVKDAGTEPTRESLNTLLGADLKASWRLDTPYLENLVETVGGITLDTDATVPDAKKDGPPVVKQGSAQVLNGQAAVAYATYQAPGEAQPRQLARFGQVMQATLKKVSTDADGATATVKSLLQVLDPPLTEGQLGSSLAQRAELAKAGAYSTTVLSVQADGTLSQTVADTVVKEVLGGTVKKTDPGASVRVAVRNASGGKGTGAKAQATLVNGGYTVVDDGTDGTARAASEVTYADAGHQAQAVEVAKTLGLPAGAVKQGKGAANADVTVVLGKDFTG</sequence>
<keyword evidence="7" id="KW-1185">Reference proteome</keyword>
<dbReference type="Proteomes" id="UP001610990">
    <property type="component" value="Unassembled WGS sequence"/>
</dbReference>
<feature type="compositionally biased region" description="Low complexity" evidence="2">
    <location>
        <begin position="182"/>
        <end position="218"/>
    </location>
</feature>
<dbReference type="RefSeq" id="WP_397674979.1">
    <property type="nucleotide sequence ID" value="NZ_JBIRGH010000020.1"/>
</dbReference>
<dbReference type="Pfam" id="PF13399">
    <property type="entry name" value="LytR_C"/>
    <property type="match status" value="1"/>
</dbReference>
<name>A0ABW7RL47_9ACTN</name>
<keyword evidence="3" id="KW-1133">Transmembrane helix</keyword>
<dbReference type="InterPro" id="IPR050922">
    <property type="entry name" value="LytR/CpsA/Psr_CW_biosynth"/>
</dbReference>
<dbReference type="InterPro" id="IPR027381">
    <property type="entry name" value="LytR/CpsA/Psr_C"/>
</dbReference>
<comment type="caution">
    <text evidence="6">The sequence shown here is derived from an EMBL/GenBank/DDBJ whole genome shotgun (WGS) entry which is preliminary data.</text>
</comment>
<evidence type="ECO:0000259" key="4">
    <source>
        <dbReference type="Pfam" id="PF03816"/>
    </source>
</evidence>
<evidence type="ECO:0000256" key="2">
    <source>
        <dbReference type="SAM" id="MobiDB-lite"/>
    </source>
</evidence>
<protein>
    <submittedName>
        <fullName evidence="6">LytR C-terminal domain-containing protein</fullName>
    </submittedName>
</protein>
<dbReference type="PANTHER" id="PTHR33392">
    <property type="entry name" value="POLYISOPRENYL-TEICHOIC ACID--PEPTIDOGLYCAN TEICHOIC ACID TRANSFERASE TAGU"/>
    <property type="match status" value="1"/>
</dbReference>
<feature type="transmembrane region" description="Helical" evidence="3">
    <location>
        <begin position="263"/>
        <end position="283"/>
    </location>
</feature>
<dbReference type="InterPro" id="IPR004474">
    <property type="entry name" value="LytR_CpsA_psr"/>
</dbReference>
<evidence type="ECO:0000313" key="6">
    <source>
        <dbReference type="EMBL" id="MFH8588059.1"/>
    </source>
</evidence>
<keyword evidence="3" id="KW-0472">Membrane</keyword>
<keyword evidence="3" id="KW-0812">Transmembrane</keyword>
<feature type="domain" description="LytR/CpsA/Psr regulator C-terminal" evidence="5">
    <location>
        <begin position="545"/>
        <end position="633"/>
    </location>
</feature>
<evidence type="ECO:0000313" key="7">
    <source>
        <dbReference type="Proteomes" id="UP001610990"/>
    </source>
</evidence>
<reference evidence="6 7" key="1">
    <citation type="submission" date="2024-10" db="EMBL/GenBank/DDBJ databases">
        <title>The Natural Products Discovery Center: Release of the First 8490 Sequenced Strains for Exploring Actinobacteria Biosynthetic Diversity.</title>
        <authorList>
            <person name="Kalkreuter E."/>
            <person name="Kautsar S.A."/>
            <person name="Yang D."/>
            <person name="Bader C.D."/>
            <person name="Teijaro C.N."/>
            <person name="Fluegel L."/>
            <person name="Davis C.M."/>
            <person name="Simpson J.R."/>
            <person name="Lauterbach L."/>
            <person name="Steele A.D."/>
            <person name="Gui C."/>
            <person name="Meng S."/>
            <person name="Li G."/>
            <person name="Viehrig K."/>
            <person name="Ye F."/>
            <person name="Su P."/>
            <person name="Kiefer A.F."/>
            <person name="Nichols A."/>
            <person name="Cepeda A.J."/>
            <person name="Yan W."/>
            <person name="Fan B."/>
            <person name="Jiang Y."/>
            <person name="Adhikari A."/>
            <person name="Zheng C.-J."/>
            <person name="Schuster L."/>
            <person name="Cowan T.M."/>
            <person name="Smanski M.J."/>
            <person name="Chevrette M.G."/>
            <person name="De Carvalho L.P.S."/>
            <person name="Shen B."/>
        </authorList>
    </citation>
    <scope>NUCLEOTIDE SEQUENCE [LARGE SCALE GENOMIC DNA]</scope>
    <source>
        <strain evidence="6 7">NPDC018013</strain>
    </source>
</reference>
<feature type="compositionally biased region" description="Low complexity" evidence="2">
    <location>
        <begin position="103"/>
        <end position="141"/>
    </location>
</feature>
<dbReference type="Gene3D" id="3.30.70.2390">
    <property type="match status" value="1"/>
</dbReference>
<comment type="similarity">
    <text evidence="1">Belongs to the LytR/CpsA/Psr (LCP) family.</text>
</comment>
<feature type="compositionally biased region" description="Low complexity" evidence="2">
    <location>
        <begin position="79"/>
        <end position="96"/>
    </location>
</feature>
<gene>
    <name evidence="6" type="ORF">ACH4GP_27280</name>
</gene>
<dbReference type="PANTHER" id="PTHR33392:SF6">
    <property type="entry name" value="POLYISOPRENYL-TEICHOIC ACID--PEPTIDOGLYCAN TEICHOIC ACID TRANSFERASE TAGU"/>
    <property type="match status" value="1"/>
</dbReference>
<evidence type="ECO:0000259" key="5">
    <source>
        <dbReference type="Pfam" id="PF13399"/>
    </source>
</evidence>
<dbReference type="Pfam" id="PF03816">
    <property type="entry name" value="LytR_cpsA_psr"/>
    <property type="match status" value="1"/>
</dbReference>
<organism evidence="6 7">
    <name type="scientific">Streptomyces celluloflavus</name>
    <dbReference type="NCBI Taxonomy" id="58344"/>
    <lineage>
        <taxon>Bacteria</taxon>
        <taxon>Bacillati</taxon>
        <taxon>Actinomycetota</taxon>
        <taxon>Actinomycetes</taxon>
        <taxon>Kitasatosporales</taxon>
        <taxon>Streptomycetaceae</taxon>
        <taxon>Streptomyces</taxon>
    </lineage>
</organism>
<accession>A0ABW7RL47</accession>
<proteinExistence type="inferred from homology"/>
<feature type="domain" description="Cell envelope-related transcriptional attenuator" evidence="4">
    <location>
        <begin position="324"/>
        <end position="464"/>
    </location>
</feature>